<sequence length="75" mass="8162">MVITSSSTMNSFAVFLAFVMLLATALAGPGGNRYGWPSSYERFLEKVSKTIILMIMGLQPSRCTGQLQTSGRIRA</sequence>
<dbReference type="Proteomes" id="UP000827892">
    <property type="component" value="Chromosome X"/>
</dbReference>
<protein>
    <submittedName>
        <fullName evidence="2">Uncharacterized protein</fullName>
    </submittedName>
</protein>
<dbReference type="AlphaFoldDB" id="A0AAE8ZQM6"/>
<keyword evidence="1" id="KW-0732">Signal</keyword>
<organism evidence="2 3">
    <name type="scientific">Caenorhabditis briggsae</name>
    <dbReference type="NCBI Taxonomy" id="6238"/>
    <lineage>
        <taxon>Eukaryota</taxon>
        <taxon>Metazoa</taxon>
        <taxon>Ecdysozoa</taxon>
        <taxon>Nematoda</taxon>
        <taxon>Chromadorea</taxon>
        <taxon>Rhabditida</taxon>
        <taxon>Rhabditina</taxon>
        <taxon>Rhabditomorpha</taxon>
        <taxon>Rhabditoidea</taxon>
        <taxon>Rhabditidae</taxon>
        <taxon>Peloderinae</taxon>
        <taxon>Caenorhabditis</taxon>
    </lineage>
</organism>
<feature type="chain" id="PRO_5042149206" evidence="1">
    <location>
        <begin position="28"/>
        <end position="75"/>
    </location>
</feature>
<name>A0AAE8ZQM6_CAEBR</name>
<dbReference type="EMBL" id="CP090896">
    <property type="protein sequence ID" value="ULT82629.1"/>
    <property type="molecule type" value="Genomic_DNA"/>
</dbReference>
<reference evidence="2 3" key="1">
    <citation type="submission" date="2022-05" db="EMBL/GenBank/DDBJ databases">
        <title>Chromosome-level reference genomes for two strains of Caenorhabditis briggsae: an improved platform for comparative genomics.</title>
        <authorList>
            <person name="Stevens L."/>
            <person name="Andersen E.C."/>
        </authorList>
    </citation>
    <scope>NUCLEOTIDE SEQUENCE [LARGE SCALE GENOMIC DNA]</scope>
    <source>
        <strain evidence="2">QX1410_ONT</strain>
        <tissue evidence="2">Whole-organism</tissue>
    </source>
</reference>
<evidence type="ECO:0000256" key="1">
    <source>
        <dbReference type="SAM" id="SignalP"/>
    </source>
</evidence>
<accession>A0AAE8ZQM6</accession>
<dbReference type="PANTHER" id="PTHR39381">
    <property type="entry name" value="PROTEIN CBG14825-RELATED"/>
    <property type="match status" value="1"/>
</dbReference>
<evidence type="ECO:0000313" key="3">
    <source>
        <dbReference type="Proteomes" id="UP000827892"/>
    </source>
</evidence>
<proteinExistence type="predicted"/>
<dbReference type="PANTHER" id="PTHR39381:SF2">
    <property type="entry name" value="NEUROPEPTIDE-LIKE PROTEIN"/>
    <property type="match status" value="1"/>
</dbReference>
<evidence type="ECO:0000313" key="2">
    <source>
        <dbReference type="EMBL" id="ULT82629.1"/>
    </source>
</evidence>
<gene>
    <name evidence="2" type="ORF">L3Y34_012106</name>
</gene>
<feature type="signal peptide" evidence="1">
    <location>
        <begin position="1"/>
        <end position="27"/>
    </location>
</feature>